<dbReference type="PANTHER" id="PTHR24345:SF87">
    <property type="entry name" value="TBC1 DOMAIN CONTAINING KINASE"/>
    <property type="match status" value="1"/>
</dbReference>
<protein>
    <submittedName>
        <fullName evidence="3">Serine/threonine protein kinase</fullName>
    </submittedName>
</protein>
<dbReference type="eggNOG" id="ENOG502SF8F">
    <property type="taxonomic scope" value="Eukaryota"/>
</dbReference>
<keyword evidence="1" id="KW-0175">Coiled coil</keyword>
<evidence type="ECO:0000313" key="4">
    <source>
        <dbReference type="Proteomes" id="UP000030762"/>
    </source>
</evidence>
<dbReference type="OMA" id="YAIQHAT"/>
<dbReference type="Gene3D" id="1.10.510.10">
    <property type="entry name" value="Transferase(Phosphotransferase) domain 1"/>
    <property type="match status" value="1"/>
</dbReference>
<dbReference type="SMART" id="SM00220">
    <property type="entry name" value="S_TKc"/>
    <property type="match status" value="1"/>
</dbReference>
<sequence>MQMATSDDDDVYFDDCLALLTGEATATAQDATLPKKRQRGLSLRKEIERLRAKRDDLEAQLQALQSQRALTPTASAWAARAQRQAVAAQHAMHEHARLQELLREQLRLVATLQRAFARKPKACNFPCAASWKMAKLGPNGRREDMLRLTQLQYDKLETEWIRHGLHDFETSNSPELEIDGDISYLRYTATMQASALPPEDGRLLSRRFLEPTRAVFVCRSIHEDALYPPRPAPFVGNQCSWLVLLKTGPEKTRLLSYARLTPPVVTTDTDEFLTPSKYTECMLQLLDQCGTPPMLQITTDTDAPALVHPMVPLGATRRMSSKREDDRLSQPAFLADAIALLVAVDAKQPFDQAKLDELDDILTAVNPRKWAALVHPKSVTVKSPKGSASLVDWRLQWKEYLLCLAVKAGCDEVVRQLVVLGATGSYPVWHLEELMETPYSAVVVAIAYGRAPMAIFLIEQLATPLASDMMELFLYYAIQHATPRTPTDDTKLCILRYLLSHGADPNAILPQTQHKLRAYEYALQRKALSAAVACFEARAPVQLKFKGKHVLQHVAPKLTLPAALNIILSDLPFSVKTTTSFVNAVAVDTSVLEDVGQHQHHTWTTLLDCSLKLPDGLRTNVLKELFHQPMFASLAKTELYSRFSLSKDEQGRRALSIADKATRYFFYDELMFCGRYELYTGPPLHRSESAMVVFATDYRLYQQLYAMYAVPDVGLDCAAFKAASQHLTNHSADNESLDHQLNETYARWDKDHNHALSEFEWLRYCSESFGEKYKVALKFMRFPADYRRELAARDTTVLNPAYIVPHLPTATPGEIASALASFAPTEYLDLSDYKHLIVMPPAARSLEDVFRKERPSATKTRKCMQQVAKALSTLHAANVVHGDVKMHKVLRLGDSFKLIDLDASCPQGQPALGAKFTSGTLPPECFYKLSSPKEQELHQVYWGTAWKHQHNQRELWAKMQPSPDNVVIRAFYGDSASDLPPLPYPLVHATPAFDLWALGCMLFKLCSLDNTPLLLSNRDEDLEASQMLQALRWTDDALAARIAAKVPHPLARDLIGRLLRVAPADRLPLADVLDHPYFTTPESTGASSDMSFQILEEVAKVKDSLTRSINESSARIIAHDDSNTDKVLSAITTSKKTLMHAMYEATEVNVPTSFVLLPCKAGASAPGPPAKLQDDILKFVTTLAKTKATPEVKATSLFDCFRGQVDAMGSLKNKLFMQETMYLYLLDEATGDLAPVKGVYPIAITTKTDDYLRGFTLLRGVDKITKLLGVLGVPKAATEIVDRIESVFGEMEGNVNKLMQEAKATKEMVGLRGPQLRQLEVFFEKRDPAKTFSGLRRIPGEDGRAIWTVHAASE</sequence>
<keyword evidence="3" id="KW-0418">Kinase</keyword>
<dbReference type="RefSeq" id="XP_008618340.1">
    <property type="nucleotide sequence ID" value="XM_008620118.1"/>
</dbReference>
<accession>T0Q0V0</accession>
<organism evidence="3 4">
    <name type="scientific">Saprolegnia diclina (strain VS20)</name>
    <dbReference type="NCBI Taxonomy" id="1156394"/>
    <lineage>
        <taxon>Eukaryota</taxon>
        <taxon>Sar</taxon>
        <taxon>Stramenopiles</taxon>
        <taxon>Oomycota</taxon>
        <taxon>Saprolegniomycetes</taxon>
        <taxon>Saprolegniales</taxon>
        <taxon>Saprolegniaceae</taxon>
        <taxon>Saprolegnia</taxon>
    </lineage>
</organism>
<dbReference type="EMBL" id="JH767197">
    <property type="protein sequence ID" value="EQC28191.1"/>
    <property type="molecule type" value="Genomic_DNA"/>
</dbReference>
<dbReference type="InterPro" id="IPR018247">
    <property type="entry name" value="EF_Hand_1_Ca_BS"/>
</dbReference>
<keyword evidence="4" id="KW-1185">Reference proteome</keyword>
<dbReference type="GO" id="GO:0005634">
    <property type="term" value="C:nucleus"/>
    <property type="evidence" value="ECO:0007669"/>
    <property type="project" value="TreeGrafter"/>
</dbReference>
<dbReference type="PANTHER" id="PTHR24345">
    <property type="entry name" value="SERINE/THREONINE-PROTEIN KINASE PLK"/>
    <property type="match status" value="1"/>
</dbReference>
<name>T0Q0V0_SAPDV</name>
<dbReference type="PROSITE" id="PS50011">
    <property type="entry name" value="PROTEIN_KINASE_DOM"/>
    <property type="match status" value="1"/>
</dbReference>
<dbReference type="GeneID" id="19954742"/>
<reference evidence="3 4" key="1">
    <citation type="submission" date="2012-04" db="EMBL/GenBank/DDBJ databases">
        <title>The Genome Sequence of Saprolegnia declina VS20.</title>
        <authorList>
            <consortium name="The Broad Institute Genome Sequencing Platform"/>
            <person name="Russ C."/>
            <person name="Nusbaum C."/>
            <person name="Tyler B."/>
            <person name="van West P."/>
            <person name="Dieguez-Uribeondo J."/>
            <person name="de Bruijn I."/>
            <person name="Tripathy S."/>
            <person name="Jiang R."/>
            <person name="Young S.K."/>
            <person name="Zeng Q."/>
            <person name="Gargeya S."/>
            <person name="Fitzgerald M."/>
            <person name="Haas B."/>
            <person name="Abouelleil A."/>
            <person name="Alvarado L."/>
            <person name="Arachchi H.M."/>
            <person name="Berlin A."/>
            <person name="Chapman S.B."/>
            <person name="Goldberg J."/>
            <person name="Griggs A."/>
            <person name="Gujja S."/>
            <person name="Hansen M."/>
            <person name="Howarth C."/>
            <person name="Imamovic A."/>
            <person name="Larimer J."/>
            <person name="McCowen C."/>
            <person name="Montmayeur A."/>
            <person name="Murphy C."/>
            <person name="Neiman D."/>
            <person name="Pearson M."/>
            <person name="Priest M."/>
            <person name="Roberts A."/>
            <person name="Saif S."/>
            <person name="Shea T."/>
            <person name="Sisk P."/>
            <person name="Sykes S."/>
            <person name="Wortman J."/>
            <person name="Nusbaum C."/>
            <person name="Birren B."/>
        </authorList>
    </citation>
    <scope>NUCLEOTIDE SEQUENCE [LARGE SCALE GENOMIC DNA]</scope>
    <source>
        <strain evidence="3 4">VS20</strain>
    </source>
</reference>
<dbReference type="SUPFAM" id="SSF56112">
    <property type="entry name" value="Protein kinase-like (PK-like)"/>
    <property type="match status" value="1"/>
</dbReference>
<evidence type="ECO:0000256" key="1">
    <source>
        <dbReference type="SAM" id="Coils"/>
    </source>
</evidence>
<keyword evidence="3" id="KW-0808">Transferase</keyword>
<dbReference type="InterPro" id="IPR011009">
    <property type="entry name" value="Kinase-like_dom_sf"/>
</dbReference>
<dbReference type="GO" id="GO:0005524">
    <property type="term" value="F:ATP binding"/>
    <property type="evidence" value="ECO:0007669"/>
    <property type="project" value="InterPro"/>
</dbReference>
<dbReference type="GO" id="GO:0004674">
    <property type="term" value="F:protein serine/threonine kinase activity"/>
    <property type="evidence" value="ECO:0007669"/>
    <property type="project" value="UniProtKB-KW"/>
</dbReference>
<dbReference type="InParanoid" id="T0Q0V0"/>
<evidence type="ECO:0000259" key="2">
    <source>
        <dbReference type="PROSITE" id="PS50011"/>
    </source>
</evidence>
<dbReference type="SUPFAM" id="SSF48403">
    <property type="entry name" value="Ankyrin repeat"/>
    <property type="match status" value="1"/>
</dbReference>
<feature type="domain" description="Protein kinase" evidence="2">
    <location>
        <begin position="748"/>
        <end position="1078"/>
    </location>
</feature>
<dbReference type="InterPro" id="IPR000719">
    <property type="entry name" value="Prot_kinase_dom"/>
</dbReference>
<dbReference type="Pfam" id="PF06293">
    <property type="entry name" value="Kdo"/>
    <property type="match status" value="1"/>
</dbReference>
<proteinExistence type="predicted"/>
<keyword evidence="3" id="KW-0723">Serine/threonine-protein kinase</keyword>
<dbReference type="OrthoDB" id="193242at2759"/>
<dbReference type="InterPro" id="IPR036770">
    <property type="entry name" value="Ankyrin_rpt-contain_sf"/>
</dbReference>
<feature type="coiled-coil region" evidence="1">
    <location>
        <begin position="40"/>
        <end position="67"/>
    </location>
</feature>
<dbReference type="Gene3D" id="1.25.40.20">
    <property type="entry name" value="Ankyrin repeat-containing domain"/>
    <property type="match status" value="1"/>
</dbReference>
<dbReference type="PROSITE" id="PS00018">
    <property type="entry name" value="EF_HAND_1"/>
    <property type="match status" value="1"/>
</dbReference>
<gene>
    <name evidence="3" type="ORF">SDRG_14015</name>
</gene>
<dbReference type="Proteomes" id="UP000030762">
    <property type="component" value="Unassembled WGS sequence"/>
</dbReference>
<evidence type="ECO:0000313" key="3">
    <source>
        <dbReference type="EMBL" id="EQC28191.1"/>
    </source>
</evidence>
<dbReference type="VEuPathDB" id="FungiDB:SDRG_14015"/>